<dbReference type="SUPFAM" id="SSF52540">
    <property type="entry name" value="P-loop containing nucleoside triphosphate hydrolases"/>
    <property type="match status" value="1"/>
</dbReference>
<dbReference type="Pfam" id="PF00685">
    <property type="entry name" value="Sulfotransfer_1"/>
    <property type="match status" value="1"/>
</dbReference>
<dbReference type="InterPro" id="IPR000863">
    <property type="entry name" value="Sulfotransferase_dom"/>
</dbReference>
<organism evidence="4 5">
    <name type="scientific">Marivirga atlantica</name>
    <dbReference type="NCBI Taxonomy" id="1548457"/>
    <lineage>
        <taxon>Bacteria</taxon>
        <taxon>Pseudomonadati</taxon>
        <taxon>Bacteroidota</taxon>
        <taxon>Cytophagia</taxon>
        <taxon>Cytophagales</taxon>
        <taxon>Marivirgaceae</taxon>
        <taxon>Marivirga</taxon>
    </lineage>
</organism>
<accession>A0A937ANN1</accession>
<dbReference type="PANTHER" id="PTHR10605">
    <property type="entry name" value="HEPARAN SULFATE SULFOTRANSFERASE"/>
    <property type="match status" value="1"/>
</dbReference>
<dbReference type="Proteomes" id="UP000642920">
    <property type="component" value="Unassembled WGS sequence"/>
</dbReference>
<feature type="domain" description="Sulfotransferase" evidence="3">
    <location>
        <begin position="4"/>
        <end position="203"/>
    </location>
</feature>
<dbReference type="RefSeq" id="WP_201923784.1">
    <property type="nucleotide sequence ID" value="NZ_JAERQG010000004.1"/>
</dbReference>
<keyword evidence="2" id="KW-0325">Glycoprotein</keyword>
<evidence type="ECO:0000313" key="5">
    <source>
        <dbReference type="Proteomes" id="UP000642920"/>
    </source>
</evidence>
<dbReference type="AlphaFoldDB" id="A0A937ANN1"/>
<name>A0A937ANN1_9BACT</name>
<keyword evidence="5" id="KW-1185">Reference proteome</keyword>
<dbReference type="EMBL" id="JAERQG010000004">
    <property type="protein sequence ID" value="MBL0766828.1"/>
    <property type="molecule type" value="Genomic_DNA"/>
</dbReference>
<proteinExistence type="predicted"/>
<evidence type="ECO:0000259" key="3">
    <source>
        <dbReference type="Pfam" id="PF00685"/>
    </source>
</evidence>
<dbReference type="PANTHER" id="PTHR10605:SF56">
    <property type="entry name" value="BIFUNCTIONAL HEPARAN SULFATE N-DEACETYLASE_N-SULFOTRANSFERASE"/>
    <property type="match status" value="1"/>
</dbReference>
<evidence type="ECO:0000256" key="2">
    <source>
        <dbReference type="ARBA" id="ARBA00023180"/>
    </source>
</evidence>
<reference evidence="4" key="1">
    <citation type="submission" date="2021-01" db="EMBL/GenBank/DDBJ databases">
        <title>Marivirga sp. nov., isolated from intertidal surface sediments.</title>
        <authorList>
            <person name="Zhang M."/>
        </authorList>
    </citation>
    <scope>NUCLEOTIDE SEQUENCE</scope>
    <source>
        <strain evidence="4">SM1354</strain>
    </source>
</reference>
<sequence length="302" mass="35186">MALPNFLIAGMAKCGTSSLAQYLQQHPEVFISKQKEPRYFSSQCMPFPINGPKGDKLEDWYVKSFEAYKALFEGVTENAIGEASADTIYFHKCTIPIIKEKLGDPKIIIILRNPAKRAFSAYQHLVRDERESGSFQEALSKEAYYIENNYELIHHFRAVSHYYEHVQAFMEAFTEVKVILNEDLQRKPKEVLKSVIEFLGVSADFDFETDLKFNESGIPKNRLLHDNLQQQNSPIRKLIRPIARVILPTEEKRRRMVTWLSGRNLSKMEFSDEEYKSLLKEFEPEVIKLEELLNRDLSIWKV</sequence>
<dbReference type="InterPro" id="IPR037359">
    <property type="entry name" value="NST/OST"/>
</dbReference>
<comment type="caution">
    <text evidence="4">The sequence shown here is derived from an EMBL/GenBank/DDBJ whole genome shotgun (WGS) entry which is preliminary data.</text>
</comment>
<dbReference type="InterPro" id="IPR027417">
    <property type="entry name" value="P-loop_NTPase"/>
</dbReference>
<protein>
    <submittedName>
        <fullName evidence="4">Sulfotransferase</fullName>
    </submittedName>
</protein>
<dbReference type="GO" id="GO:0008146">
    <property type="term" value="F:sulfotransferase activity"/>
    <property type="evidence" value="ECO:0007669"/>
    <property type="project" value="InterPro"/>
</dbReference>
<keyword evidence="1" id="KW-0808">Transferase</keyword>
<gene>
    <name evidence="4" type="ORF">JKP34_16285</name>
</gene>
<dbReference type="Gene3D" id="3.40.50.300">
    <property type="entry name" value="P-loop containing nucleotide triphosphate hydrolases"/>
    <property type="match status" value="1"/>
</dbReference>
<evidence type="ECO:0000313" key="4">
    <source>
        <dbReference type="EMBL" id="MBL0766828.1"/>
    </source>
</evidence>
<evidence type="ECO:0000256" key="1">
    <source>
        <dbReference type="ARBA" id="ARBA00022679"/>
    </source>
</evidence>